<accession>A0A4V3DM31</accession>
<dbReference type="AlphaFoldDB" id="A0A4V3DM31"/>
<name>A0A4V3DM31_9GAMM</name>
<dbReference type="PANTHER" id="PTHR46656:SF3">
    <property type="entry name" value="PUTATIVE-RELATED"/>
    <property type="match status" value="1"/>
</dbReference>
<evidence type="ECO:0000313" key="1">
    <source>
        <dbReference type="EMBL" id="TDR42476.1"/>
    </source>
</evidence>
<keyword evidence="2" id="KW-1185">Reference proteome</keyword>
<dbReference type="SUPFAM" id="SSF53448">
    <property type="entry name" value="Nucleotide-diphospho-sugar transferases"/>
    <property type="match status" value="1"/>
</dbReference>
<dbReference type="Proteomes" id="UP000295293">
    <property type="component" value="Unassembled WGS sequence"/>
</dbReference>
<sequence>MIFFTIVSRNYLAYALTLMQSLAQQHPHSRRYVCLADRGLDDPDLHNPLFDCVGIDQLDLPDFDAFVFRYDILELNTAIKPYMFRWLRRRHADQGLVYLDPDILVIAPLSAVQQALDQGALLLLTPHLNAPTTDDRHPGELAILASGTYNLGFAAIGAHARADALIDWWADKLEFGCVADPAAGLFTDQKWMDLAPGLFDGVHILRDDGYNLAYWNLAQRAVSQRDGQWLANNQALVFVHFSGVDIDDPQRFSRHQDRYRAQDIGALRPLYDTYIALLRSNGHAVHRRKPYAFAAFADGECIARPLRAVYRQYFDKRRAQTELHPLQMRRERYDEPCEELPHRADAPVTRLMYAAWRLRSDLHAAFDLGEREGREGYIRWYLRSAAREFGIAPRHIEPVRQAFSRSDGGIAHALDAHGDRRRAAGAWPRLSAASLALIDWSCRRRWALALYARVPANWRHRLRRLLERQAFVPAQADTTTAVPALAAPVASDGLNLIGYARGEFGVAEILRNYAAVLQYAQLPFTVKNFEIGVASRQQDKRLEAFLSDALPQAINLFCINADQMPVVHQHLGDVAFDGRYNIGCWFWELERFPQRWFGAFDLVDEIWVLSDFVRAAVAACTDKPVRVMPLALQMPQQPRPPRSAVGLAEDEFIVLASFDFNSWVTRKNPLAAIAAFRAAFPAGRRDVRLVLKTINGQRLPQALRQVSEAIDGDARIELRDGFLDREGMWALQGCCDVYLSLHRSEGFGLGMAECMALGKPVVATAYSGNMQFMDSSTSCLVPFERVPVGEGEYPDWRGQHWAEPDVAAAAAHLRRLAEEPAYAQQLGHAARLSLQQRLGPAASAAAITARLKEIRHGLHYRAT</sequence>
<dbReference type="OrthoDB" id="9801954at2"/>
<dbReference type="PANTHER" id="PTHR46656">
    <property type="entry name" value="PUTATIVE-RELATED"/>
    <property type="match status" value="1"/>
</dbReference>
<dbReference type="SUPFAM" id="SSF53756">
    <property type="entry name" value="UDP-Glycosyltransferase/glycogen phosphorylase"/>
    <property type="match status" value="1"/>
</dbReference>
<keyword evidence="1" id="KW-0808">Transferase</keyword>
<reference evidence="1 2" key="1">
    <citation type="submission" date="2019-03" db="EMBL/GenBank/DDBJ databases">
        <title>Genomic Encyclopedia of Type Strains, Phase IV (KMG-IV): sequencing the most valuable type-strain genomes for metagenomic binning, comparative biology and taxonomic classification.</title>
        <authorList>
            <person name="Goeker M."/>
        </authorList>
    </citation>
    <scope>NUCLEOTIDE SEQUENCE [LARGE SCALE GENOMIC DNA]</scope>
    <source>
        <strain evidence="1 2">DSM 21667</strain>
    </source>
</reference>
<dbReference type="CDD" id="cd01635">
    <property type="entry name" value="Glycosyltransferase_GTB-type"/>
    <property type="match status" value="1"/>
</dbReference>
<dbReference type="Gene3D" id="3.40.50.2000">
    <property type="entry name" value="Glycogen Phosphorylase B"/>
    <property type="match status" value="1"/>
</dbReference>
<dbReference type="Pfam" id="PF20706">
    <property type="entry name" value="GT4-conflict"/>
    <property type="match status" value="1"/>
</dbReference>
<dbReference type="Gene3D" id="3.90.550.10">
    <property type="entry name" value="Spore Coat Polysaccharide Biosynthesis Protein SpsA, Chain A"/>
    <property type="match status" value="1"/>
</dbReference>
<dbReference type="RefSeq" id="WP_133819298.1">
    <property type="nucleotide sequence ID" value="NZ_SNZH01000008.1"/>
</dbReference>
<proteinExistence type="predicted"/>
<dbReference type="EMBL" id="SNZH01000008">
    <property type="protein sequence ID" value="TDR42476.1"/>
    <property type="molecule type" value="Genomic_DNA"/>
</dbReference>
<evidence type="ECO:0000313" key="2">
    <source>
        <dbReference type="Proteomes" id="UP000295293"/>
    </source>
</evidence>
<organism evidence="1 2">
    <name type="scientific">Tahibacter aquaticus</name>
    <dbReference type="NCBI Taxonomy" id="520092"/>
    <lineage>
        <taxon>Bacteria</taxon>
        <taxon>Pseudomonadati</taxon>
        <taxon>Pseudomonadota</taxon>
        <taxon>Gammaproteobacteria</taxon>
        <taxon>Lysobacterales</taxon>
        <taxon>Rhodanobacteraceae</taxon>
        <taxon>Tahibacter</taxon>
    </lineage>
</organism>
<gene>
    <name evidence="1" type="ORF">DFR29_10859</name>
</gene>
<dbReference type="InterPro" id="IPR029044">
    <property type="entry name" value="Nucleotide-diphossugar_trans"/>
</dbReference>
<comment type="caution">
    <text evidence="1">The sequence shown here is derived from an EMBL/GenBank/DDBJ whole genome shotgun (WGS) entry which is preliminary data.</text>
</comment>
<protein>
    <submittedName>
        <fullName evidence="1">Glycosyltransferase involved in cell wall biosynthesis</fullName>
    </submittedName>
</protein>
<dbReference type="GO" id="GO:0016740">
    <property type="term" value="F:transferase activity"/>
    <property type="evidence" value="ECO:0007669"/>
    <property type="project" value="UniProtKB-KW"/>
</dbReference>